<evidence type="ECO:0000313" key="1">
    <source>
        <dbReference type="EMBL" id="KAJ4701368.1"/>
    </source>
</evidence>
<evidence type="ECO:0000313" key="2">
    <source>
        <dbReference type="Proteomes" id="UP001164539"/>
    </source>
</evidence>
<proteinExistence type="predicted"/>
<protein>
    <submittedName>
        <fullName evidence="1">Purine permease</fullName>
    </submittedName>
</protein>
<reference evidence="1 2" key="1">
    <citation type="journal article" date="2023" name="Science">
        <title>Complex scaffold remodeling in plant triterpene biosynthesis.</title>
        <authorList>
            <person name="De La Pena R."/>
            <person name="Hodgson H."/>
            <person name="Liu J.C."/>
            <person name="Stephenson M.J."/>
            <person name="Martin A.C."/>
            <person name="Owen C."/>
            <person name="Harkess A."/>
            <person name="Leebens-Mack J."/>
            <person name="Jimenez L.E."/>
            <person name="Osbourn A."/>
            <person name="Sattely E.S."/>
        </authorList>
    </citation>
    <scope>NUCLEOTIDE SEQUENCE [LARGE SCALE GENOMIC DNA]</scope>
    <source>
        <strain evidence="2">cv. JPN11</strain>
        <tissue evidence="1">Leaf</tissue>
    </source>
</reference>
<accession>A0ACC1WR04</accession>
<comment type="caution">
    <text evidence="1">The sequence shown here is derived from an EMBL/GenBank/DDBJ whole genome shotgun (WGS) entry which is preliminary data.</text>
</comment>
<organism evidence="1 2">
    <name type="scientific">Melia azedarach</name>
    <name type="common">Chinaberry tree</name>
    <dbReference type="NCBI Taxonomy" id="155640"/>
    <lineage>
        <taxon>Eukaryota</taxon>
        <taxon>Viridiplantae</taxon>
        <taxon>Streptophyta</taxon>
        <taxon>Embryophyta</taxon>
        <taxon>Tracheophyta</taxon>
        <taxon>Spermatophyta</taxon>
        <taxon>Magnoliopsida</taxon>
        <taxon>eudicotyledons</taxon>
        <taxon>Gunneridae</taxon>
        <taxon>Pentapetalae</taxon>
        <taxon>rosids</taxon>
        <taxon>malvids</taxon>
        <taxon>Sapindales</taxon>
        <taxon>Meliaceae</taxon>
        <taxon>Melia</taxon>
    </lineage>
</organism>
<name>A0ACC1WR04_MELAZ</name>
<dbReference type="Proteomes" id="UP001164539">
    <property type="component" value="Chromosome 14"/>
</dbReference>
<sequence>MKAGKAFTFNLIMQVQLLISMLATIFCTVPMIINKDFQTTKRAEEFDLGPTKYYTVLLTAAAMQFLIPRIIGLIFSSASLLGGVISFFPVPVQQVFAVILLHERSTFEKGNGVGYVNMGFASYLYNEYNLSHKKASAKNKSNDEAV</sequence>
<dbReference type="EMBL" id="CM051407">
    <property type="protein sequence ID" value="KAJ4701368.1"/>
    <property type="molecule type" value="Genomic_DNA"/>
</dbReference>
<gene>
    <name evidence="1" type="ORF">OWV82_024623</name>
</gene>
<keyword evidence="2" id="KW-1185">Reference proteome</keyword>